<feature type="transmembrane region" description="Helical" evidence="2">
    <location>
        <begin position="38"/>
        <end position="63"/>
    </location>
</feature>
<evidence type="ECO:0000256" key="1">
    <source>
        <dbReference type="SAM" id="MobiDB-lite"/>
    </source>
</evidence>
<dbReference type="Proteomes" id="UP000268684">
    <property type="component" value="Chromosome II"/>
</dbReference>
<reference evidence="3 4" key="1">
    <citation type="submission" date="2017-11" db="EMBL/GenBank/DDBJ databases">
        <authorList>
            <person name="Seth-Smith MB H."/>
        </authorList>
    </citation>
    <scope>NUCLEOTIDE SEQUENCE [LARGE SCALE GENOMIC DNA]</scope>
    <source>
        <strain evidence="3">E</strain>
    </source>
</reference>
<accession>A0AAJ5NDF4</accession>
<keyword evidence="2" id="KW-0472">Membrane</keyword>
<keyword evidence="2" id="KW-1133">Transmembrane helix</keyword>
<protein>
    <submittedName>
        <fullName evidence="3">Uncharacterized protein</fullName>
    </submittedName>
</protein>
<evidence type="ECO:0000313" key="4">
    <source>
        <dbReference type="Proteomes" id="UP000268684"/>
    </source>
</evidence>
<evidence type="ECO:0000256" key="2">
    <source>
        <dbReference type="SAM" id="Phobius"/>
    </source>
</evidence>
<evidence type="ECO:0000313" key="3">
    <source>
        <dbReference type="EMBL" id="VBB13673.1"/>
    </source>
</evidence>
<dbReference type="EMBL" id="LR025743">
    <property type="protein sequence ID" value="VBB13673.1"/>
    <property type="molecule type" value="Genomic_DNA"/>
</dbReference>
<proteinExistence type="predicted"/>
<organism evidence="3 4">
    <name type="scientific">Burkholderia stabilis</name>
    <dbReference type="NCBI Taxonomy" id="95485"/>
    <lineage>
        <taxon>Bacteria</taxon>
        <taxon>Pseudomonadati</taxon>
        <taxon>Pseudomonadota</taxon>
        <taxon>Betaproteobacteria</taxon>
        <taxon>Burkholderiales</taxon>
        <taxon>Burkholderiaceae</taxon>
        <taxon>Burkholderia</taxon>
        <taxon>Burkholderia cepacia complex</taxon>
    </lineage>
</organism>
<keyword evidence="2" id="KW-0812">Transmembrane</keyword>
<dbReference type="AlphaFoldDB" id="A0AAJ5NDF4"/>
<keyword evidence="4" id="KW-1185">Reference proteome</keyword>
<dbReference type="RefSeq" id="WP_163012880.1">
    <property type="nucleotide sequence ID" value="NZ_LR025743.1"/>
</dbReference>
<sequence length="64" mass="6425">MMAGFASRARARPVARGRWPGRAAGDAPPVRLPPGLAVAAHLAGVAAGIVAIAALTTLLALMLR</sequence>
<feature type="region of interest" description="Disordered" evidence="1">
    <location>
        <begin position="1"/>
        <end position="26"/>
    </location>
</feature>
<gene>
    <name evidence="3" type="ORF">BSTAB16_3858</name>
</gene>
<dbReference type="GeneID" id="71056301"/>
<name>A0AAJ5NDF4_9BURK</name>